<protein>
    <submittedName>
        <fullName evidence="2">Tetratricopeptide TPR_2 repeat protein</fullName>
    </submittedName>
</protein>
<organism evidence="2 4">
    <name type="scientific">Moritella viscosa</name>
    <dbReference type="NCBI Taxonomy" id="80854"/>
    <lineage>
        <taxon>Bacteria</taxon>
        <taxon>Pseudomonadati</taxon>
        <taxon>Pseudomonadota</taxon>
        <taxon>Gammaproteobacteria</taxon>
        <taxon>Alteromonadales</taxon>
        <taxon>Moritellaceae</taxon>
        <taxon>Moritella</taxon>
    </lineage>
</organism>
<sequence length="880" mass="99388">MKLIELNIQMESVFTAILLSGVILLAGCSESTDLKSNTDPDIYIQQSKAYLDGHQFKSAFNAATEAINAEPNGLEGYLILASIQLQSGHPKESIKVLEAFSGSKNVEYYFALLDAYQMSNKLISAQKLIEQQQQLLSIQAQRLQLSVAQQLLHTDKLKQAKTAFSQLLEDPDYKVGSMLGLAKIELISGNEINAISIIDNIIEIAPKNTEALFLKSLIYINMDELNNAEEALSQTLASLPNADIFTVQRIKIFQSLAHVLTQQGRLSEAKIYTRILSDEFPMAESRSLQYTQALDLYKNKEFSAAKEVLLEILDEAPGHKKSTTLLGLILYNEGKPQNAEKYLIDVVDPEVSPTKLTELYIKTLLQQNKSDHVLDLLQYIPETSRDTDTWILYISAAIQQKEFGKAKKGLDKAMSLSPQAERVALLAFLYYSNLPEPQPEMALQSLSSSLISNPESPKLQALYIRQLLALNKTTQVDNYVASLEETYSKNTNTQLIVASYYVYQQRLHKAIQIIENILISENDNIQALYTMAKINDINRDWQLSLNNYNDIIKFYPTELTAYKRAVLSLIRLQKDPLKAADYLPENYNASVLALTLAHLSLRQNRLDLADNYAKEANNELPKKYQVNHDELTVQVALLRARTAFIENNYLKAREIVISTTNISENNIRLLSLLTHIEIASGQYNEAQNLTEKINQLLPNNSLATVLHSYILNAKGEKNKAIKLLHSYWNKVKDRNVAEQLYLQLKTNNSEKAFAFLDEWQNAFPESLIPTRYKAIYLQERGENKQAIAIYNSILQKAPNEIISLNNTAWLSFEAGIPQALSFAERAYKLKPNNAAILDTYGWILFHNGDKDRGKALIEQASKLLPNDKSIQQHLEKVSKG</sequence>
<dbReference type="Gene3D" id="1.25.40.10">
    <property type="entry name" value="Tetratricopeptide repeat domain"/>
    <property type="match status" value="4"/>
</dbReference>
<dbReference type="RefSeq" id="WP_045110198.1">
    <property type="nucleotide sequence ID" value="NZ_CAWQZC010000105.1"/>
</dbReference>
<dbReference type="STRING" id="80854.MVIS_1939"/>
<dbReference type="InterPro" id="IPR019734">
    <property type="entry name" value="TPR_rpt"/>
</dbReference>
<name>A0A090ICI8_9GAMM</name>
<dbReference type="PANTHER" id="PTHR12558:SF13">
    <property type="entry name" value="CELL DIVISION CYCLE PROTEIN 27 HOMOLOG"/>
    <property type="match status" value="1"/>
</dbReference>
<reference evidence="1 3" key="2">
    <citation type="submission" date="2016-11" db="EMBL/GenBank/DDBJ databases">
        <authorList>
            <person name="Klemetsen T."/>
        </authorList>
    </citation>
    <scope>NUCLEOTIDE SEQUENCE [LARGE SCALE GENOMIC DNA]</scope>
    <source>
        <strain evidence="1">MT 2528</strain>
    </source>
</reference>
<evidence type="ECO:0000313" key="2">
    <source>
        <dbReference type="EMBL" id="SGY93196.1"/>
    </source>
</evidence>
<dbReference type="OrthoDB" id="9766710at2"/>
<dbReference type="Pfam" id="PF13432">
    <property type="entry name" value="TPR_16"/>
    <property type="match status" value="1"/>
</dbReference>
<keyword evidence="3" id="KW-1185">Reference proteome</keyword>
<dbReference type="KEGG" id="mvs:MVIS_1939"/>
<dbReference type="Proteomes" id="UP000182660">
    <property type="component" value="Unassembled WGS sequence"/>
</dbReference>
<dbReference type="PROSITE" id="PS51257">
    <property type="entry name" value="PROKAR_LIPOPROTEIN"/>
    <property type="match status" value="1"/>
</dbReference>
<dbReference type="SUPFAM" id="SSF48452">
    <property type="entry name" value="TPR-like"/>
    <property type="match status" value="4"/>
</dbReference>
<gene>
    <name evidence="1" type="ORF">MT2528_1282</name>
    <name evidence="2" type="ORF">NVI5450_1452</name>
</gene>
<evidence type="ECO:0000313" key="3">
    <source>
        <dbReference type="Proteomes" id="UP000182660"/>
    </source>
</evidence>
<dbReference type="SMART" id="SM00028">
    <property type="entry name" value="TPR"/>
    <property type="match status" value="10"/>
</dbReference>
<dbReference type="PATRIC" id="fig|80854.5.peg.2071"/>
<dbReference type="EMBL" id="FPLJ01000035">
    <property type="protein sequence ID" value="SGY87485.1"/>
    <property type="molecule type" value="Genomic_DNA"/>
</dbReference>
<proteinExistence type="predicted"/>
<evidence type="ECO:0000313" key="1">
    <source>
        <dbReference type="EMBL" id="SGY87485.1"/>
    </source>
</evidence>
<dbReference type="InterPro" id="IPR011990">
    <property type="entry name" value="TPR-like_helical_dom_sf"/>
</dbReference>
<evidence type="ECO:0000313" key="4">
    <source>
        <dbReference type="Proteomes" id="UP000183794"/>
    </source>
</evidence>
<dbReference type="GeneID" id="61295195"/>
<dbReference type="EMBL" id="FPLD01000045">
    <property type="protein sequence ID" value="SGY93196.1"/>
    <property type="molecule type" value="Genomic_DNA"/>
</dbReference>
<dbReference type="Proteomes" id="UP000183794">
    <property type="component" value="Unassembled WGS sequence"/>
</dbReference>
<dbReference type="AlphaFoldDB" id="A0A090ICI8"/>
<dbReference type="GO" id="GO:0051301">
    <property type="term" value="P:cell division"/>
    <property type="evidence" value="ECO:0007669"/>
    <property type="project" value="TreeGrafter"/>
</dbReference>
<accession>A0A090ICI8</accession>
<dbReference type="PANTHER" id="PTHR12558">
    <property type="entry name" value="CELL DIVISION CYCLE 16,23,27"/>
    <property type="match status" value="1"/>
</dbReference>
<dbReference type="HOGENOM" id="CLU_007251_0_1_6"/>
<reference evidence="2 4" key="1">
    <citation type="submission" date="2016-11" db="EMBL/GenBank/DDBJ databases">
        <authorList>
            <person name="Jaros S."/>
            <person name="Januszkiewicz K."/>
            <person name="Wedrychowicz H."/>
        </authorList>
    </citation>
    <scope>NUCLEOTIDE SEQUENCE [LARGE SCALE GENOMIC DNA]</scope>
    <source>
        <strain evidence="2">NVI 5450</strain>
    </source>
</reference>